<dbReference type="Pfam" id="PF01944">
    <property type="entry name" value="SpoIIM"/>
    <property type="match status" value="1"/>
</dbReference>
<name>A0A8T3VP66_9EURY</name>
<proteinExistence type="predicted"/>
<dbReference type="InterPro" id="IPR002798">
    <property type="entry name" value="SpoIIM-like"/>
</dbReference>
<keyword evidence="1" id="KW-0472">Membrane</keyword>
<gene>
    <name evidence="2" type="ORF">E7Z74_02925</name>
</gene>
<feature type="transmembrane region" description="Helical" evidence="1">
    <location>
        <begin position="167"/>
        <end position="187"/>
    </location>
</feature>
<reference evidence="2" key="1">
    <citation type="submission" date="2019-04" db="EMBL/GenBank/DDBJ databases">
        <title>Evolution of Biomass-Degrading Anaerobic Consortia Revealed by Metagenomics.</title>
        <authorList>
            <person name="Peng X."/>
        </authorList>
    </citation>
    <scope>NUCLEOTIDE SEQUENCE</scope>
    <source>
        <strain evidence="2">SIG13</strain>
    </source>
</reference>
<evidence type="ECO:0000313" key="3">
    <source>
        <dbReference type="Proteomes" id="UP000713479"/>
    </source>
</evidence>
<sequence>MKISEEIKEALIENKKIFYMLMILFAIGFVIAFIMADDIAPVLMPMLKEALLEGNVTSIDAFSIMFHNLKSAITIFFASTLFGIFAVISIIANGFVVGFMAGYTVKSFNTLIIFLALILPHGIIEIPALFLSCASGIQLFLFIFRVLKDKINHYSFAEAYQNNKKTLKHILILMSIAILLFVIAALIEGFITPQLGNIASQQMGGSKLF</sequence>
<dbReference type="PANTHER" id="PTHR35337">
    <property type="entry name" value="SLR1478 PROTEIN"/>
    <property type="match status" value="1"/>
</dbReference>
<feature type="transmembrane region" description="Helical" evidence="1">
    <location>
        <begin position="103"/>
        <end position="123"/>
    </location>
</feature>
<feature type="transmembrane region" description="Helical" evidence="1">
    <location>
        <begin position="129"/>
        <end position="147"/>
    </location>
</feature>
<organism evidence="2 3">
    <name type="scientific">Methanobrevibacter millerae</name>
    <dbReference type="NCBI Taxonomy" id="230361"/>
    <lineage>
        <taxon>Archaea</taxon>
        <taxon>Methanobacteriati</taxon>
        <taxon>Methanobacteriota</taxon>
        <taxon>Methanomada group</taxon>
        <taxon>Methanobacteria</taxon>
        <taxon>Methanobacteriales</taxon>
        <taxon>Methanobacteriaceae</taxon>
        <taxon>Methanobrevibacter</taxon>
    </lineage>
</organism>
<dbReference type="AlphaFoldDB" id="A0A8T3VP66"/>
<accession>A0A8T3VP66</accession>
<feature type="transmembrane region" description="Helical" evidence="1">
    <location>
        <begin position="17"/>
        <end position="36"/>
    </location>
</feature>
<keyword evidence="1" id="KW-1133">Transmembrane helix</keyword>
<dbReference type="PANTHER" id="PTHR35337:SF1">
    <property type="entry name" value="SLR1478 PROTEIN"/>
    <property type="match status" value="1"/>
</dbReference>
<protein>
    <submittedName>
        <fullName evidence="2">Stage II sporulation protein M</fullName>
    </submittedName>
</protein>
<comment type="caution">
    <text evidence="2">The sequence shown here is derived from an EMBL/GenBank/DDBJ whole genome shotgun (WGS) entry which is preliminary data.</text>
</comment>
<evidence type="ECO:0000256" key="1">
    <source>
        <dbReference type="SAM" id="Phobius"/>
    </source>
</evidence>
<feature type="transmembrane region" description="Helical" evidence="1">
    <location>
        <begin position="72"/>
        <end position="96"/>
    </location>
</feature>
<evidence type="ECO:0000313" key="2">
    <source>
        <dbReference type="EMBL" id="MBE6510208.1"/>
    </source>
</evidence>
<keyword evidence="1" id="KW-0812">Transmembrane</keyword>
<dbReference type="Proteomes" id="UP000713479">
    <property type="component" value="Unassembled WGS sequence"/>
</dbReference>
<dbReference type="EMBL" id="SUTF01000003">
    <property type="protein sequence ID" value="MBE6510208.1"/>
    <property type="molecule type" value="Genomic_DNA"/>
</dbReference>